<dbReference type="PANTHER" id="PTHR30042">
    <property type="entry name" value="POTASSIUM-TRANSPORTING ATPASE C CHAIN"/>
    <property type="match status" value="1"/>
</dbReference>
<keyword evidence="4 11" id="KW-0812">Transmembrane</keyword>
<evidence type="ECO:0000256" key="2">
    <source>
        <dbReference type="ARBA" id="ARBA00022475"/>
    </source>
</evidence>
<evidence type="ECO:0000256" key="12">
    <source>
        <dbReference type="SAM" id="Coils"/>
    </source>
</evidence>
<keyword evidence="5 11" id="KW-0547">Nucleotide-binding</keyword>
<evidence type="ECO:0000256" key="9">
    <source>
        <dbReference type="ARBA" id="ARBA00023065"/>
    </source>
</evidence>
<dbReference type="HAMAP" id="MF_00276">
    <property type="entry name" value="KdpC"/>
    <property type="match status" value="1"/>
</dbReference>
<evidence type="ECO:0000256" key="3">
    <source>
        <dbReference type="ARBA" id="ARBA00022538"/>
    </source>
</evidence>
<dbReference type="RefSeq" id="WP_008539329.1">
    <property type="nucleotide sequence ID" value="NZ_JH601091.1"/>
</dbReference>
<keyword evidence="14" id="KW-1185">Reference proteome</keyword>
<keyword evidence="8 11" id="KW-1133">Transmembrane helix</keyword>
<dbReference type="NCBIfam" id="TIGR00681">
    <property type="entry name" value="kdpC"/>
    <property type="match status" value="1"/>
</dbReference>
<evidence type="ECO:0000256" key="1">
    <source>
        <dbReference type="ARBA" id="ARBA00022448"/>
    </source>
</evidence>
<name>A0ABP2NID9_9FIRM</name>
<keyword evidence="1 11" id="KW-0813">Transport</keyword>
<dbReference type="Proteomes" id="UP000005963">
    <property type="component" value="Unassembled WGS sequence"/>
</dbReference>
<dbReference type="GeneID" id="62779811"/>
<feature type="transmembrane region" description="Helical" evidence="11">
    <location>
        <begin position="7"/>
        <end position="34"/>
    </location>
</feature>
<keyword evidence="3 11" id="KW-0633">Potassium transport</keyword>
<feature type="coiled-coil region" evidence="12">
    <location>
        <begin position="141"/>
        <end position="168"/>
    </location>
</feature>
<keyword evidence="9 11" id="KW-0406">Ion transport</keyword>
<keyword evidence="7 11" id="KW-0630">Potassium</keyword>
<comment type="similarity">
    <text evidence="11">Belongs to the KdpC family.</text>
</comment>
<comment type="subcellular location">
    <subcellularLocation>
        <location evidence="11">Cell membrane</location>
        <topology evidence="11">Single-pass membrane protein</topology>
    </subcellularLocation>
</comment>
<reference evidence="13 14" key="1">
    <citation type="submission" date="2012-01" db="EMBL/GenBank/DDBJ databases">
        <title>The Genome Sequence of Megamonas funiformis YIT 11815.</title>
        <authorList>
            <consortium name="The Broad Institute Genome Sequencing Platform"/>
            <person name="Earl A."/>
            <person name="Ward D."/>
            <person name="Feldgarden M."/>
            <person name="Gevers D."/>
            <person name="Morotomi M."/>
            <person name="Young S.K."/>
            <person name="Zeng Q."/>
            <person name="Gargeya S."/>
            <person name="Fitzgerald M."/>
            <person name="Haas B."/>
            <person name="Abouelleil A."/>
            <person name="Alvarado L."/>
            <person name="Arachchi H.M."/>
            <person name="Berlin A."/>
            <person name="Chapman S.B."/>
            <person name="Gearin G."/>
            <person name="Goldberg J."/>
            <person name="Griggs A."/>
            <person name="Gujja S."/>
            <person name="Hansen M."/>
            <person name="Heiman D."/>
            <person name="Howarth C."/>
            <person name="Larimer J."/>
            <person name="Lui A."/>
            <person name="MacDonald P.J.P."/>
            <person name="McCowen C."/>
            <person name="Montmayeur A."/>
            <person name="Murphy C."/>
            <person name="Neiman D."/>
            <person name="Pearson M."/>
            <person name="Priest M."/>
            <person name="Roberts A."/>
            <person name="Saif S."/>
            <person name="Shea T."/>
            <person name="Sisk P."/>
            <person name="Stolte C."/>
            <person name="Sykes S."/>
            <person name="Wortman J."/>
            <person name="Nusbaum C."/>
            <person name="Birren B."/>
        </authorList>
    </citation>
    <scope>NUCLEOTIDE SEQUENCE [LARGE SCALE GENOMIC DNA]</scope>
    <source>
        <strain evidence="13 14">YIT 11815</strain>
    </source>
</reference>
<comment type="caution">
    <text evidence="13">The sequence shown here is derived from an EMBL/GenBank/DDBJ whole genome shotgun (WGS) entry which is preliminary data.</text>
</comment>
<dbReference type="NCBIfam" id="NF001454">
    <property type="entry name" value="PRK00315.1"/>
    <property type="match status" value="1"/>
</dbReference>
<dbReference type="InterPro" id="IPR003820">
    <property type="entry name" value="KdpC"/>
</dbReference>
<keyword evidence="2 11" id="KW-1003">Cell membrane</keyword>
<keyword evidence="12" id="KW-0175">Coiled coil</keyword>
<comment type="function">
    <text evidence="11">Part of the high-affinity ATP-driven potassium transport (or Kdp) system, which catalyzes the hydrolysis of ATP coupled with the electrogenic transport of potassium into the cytoplasm. This subunit acts as a catalytic chaperone that increases the ATP-binding affinity of the ATP-hydrolyzing subunit KdpB by the formation of a transient KdpB/KdpC/ATP ternary complex.</text>
</comment>
<accession>A0ABP2NID9</accession>
<evidence type="ECO:0000313" key="13">
    <source>
        <dbReference type="EMBL" id="EHR35427.1"/>
    </source>
</evidence>
<proteinExistence type="inferred from homology"/>
<evidence type="ECO:0000256" key="8">
    <source>
        <dbReference type="ARBA" id="ARBA00022989"/>
    </source>
</evidence>
<keyword evidence="6 11" id="KW-0067">ATP-binding</keyword>
<dbReference type="Pfam" id="PF02669">
    <property type="entry name" value="KdpC"/>
    <property type="match status" value="1"/>
</dbReference>
<comment type="subunit">
    <text evidence="11">The system is composed of three essential subunits: KdpA, KdpB and KdpC.</text>
</comment>
<evidence type="ECO:0000256" key="11">
    <source>
        <dbReference type="HAMAP-Rule" id="MF_00276"/>
    </source>
</evidence>
<evidence type="ECO:0000256" key="10">
    <source>
        <dbReference type="ARBA" id="ARBA00023136"/>
    </source>
</evidence>
<evidence type="ECO:0000256" key="4">
    <source>
        <dbReference type="ARBA" id="ARBA00022692"/>
    </source>
</evidence>
<organism evidence="13 14">
    <name type="scientific">Megamonas funiformis YIT 11815</name>
    <dbReference type="NCBI Taxonomy" id="742816"/>
    <lineage>
        <taxon>Bacteria</taxon>
        <taxon>Bacillati</taxon>
        <taxon>Bacillota</taxon>
        <taxon>Negativicutes</taxon>
        <taxon>Selenomonadales</taxon>
        <taxon>Selenomonadaceae</taxon>
        <taxon>Megamonas</taxon>
    </lineage>
</organism>
<evidence type="ECO:0000256" key="7">
    <source>
        <dbReference type="ARBA" id="ARBA00022958"/>
    </source>
</evidence>
<protein>
    <recommendedName>
        <fullName evidence="11">Potassium-transporting ATPase KdpC subunit</fullName>
    </recommendedName>
    <alternativeName>
        <fullName evidence="11">ATP phosphohydrolase [potassium-transporting] C chain</fullName>
    </alternativeName>
    <alternativeName>
        <fullName evidence="11">Potassium-binding and translocating subunit C</fullName>
    </alternativeName>
    <alternativeName>
        <fullName evidence="11">Potassium-translocating ATPase C chain</fullName>
    </alternativeName>
</protein>
<gene>
    <name evidence="11" type="primary">kdpC</name>
    <name evidence="13" type="ORF">HMPREF9454_01829</name>
</gene>
<evidence type="ECO:0000313" key="14">
    <source>
        <dbReference type="Proteomes" id="UP000005963"/>
    </source>
</evidence>
<sequence length="196" mass="21797">MDNFKKALLSVITFTVFCGFIYTMVMTGICQVLFPNSANGKIIEVNGVKYGSELLGQQYTSDRYMWGRITKIDVSTYKDTEGNQLAYAAPSNLSPASEDYEKLIAQRVEKIRKANPEKGNEPIPVDLVTNSGSGLDPDISVAAAKYQVERLARENNMTKEEVNAIIDKCTNHKVLGFFGEETVNVLKVNLMLDKII</sequence>
<evidence type="ECO:0000256" key="5">
    <source>
        <dbReference type="ARBA" id="ARBA00022741"/>
    </source>
</evidence>
<keyword evidence="10 11" id="KW-0472">Membrane</keyword>
<dbReference type="PIRSF" id="PIRSF001296">
    <property type="entry name" value="K_ATPase_KdpC"/>
    <property type="match status" value="1"/>
</dbReference>
<evidence type="ECO:0000256" key="6">
    <source>
        <dbReference type="ARBA" id="ARBA00022840"/>
    </source>
</evidence>
<dbReference type="EMBL" id="ADMB01000081">
    <property type="protein sequence ID" value="EHR35427.1"/>
    <property type="molecule type" value="Genomic_DNA"/>
</dbReference>
<dbReference type="PANTHER" id="PTHR30042:SF2">
    <property type="entry name" value="POTASSIUM-TRANSPORTING ATPASE KDPC SUBUNIT"/>
    <property type="match status" value="1"/>
</dbReference>